<dbReference type="GO" id="GO:0004371">
    <property type="term" value="F:glycerone kinase activity"/>
    <property type="evidence" value="ECO:0007669"/>
    <property type="project" value="InterPro"/>
</dbReference>
<dbReference type="InterPro" id="IPR033470">
    <property type="entry name" value="FakA-like_C"/>
</dbReference>
<dbReference type="Pfam" id="PF02734">
    <property type="entry name" value="Dak2"/>
    <property type="match status" value="1"/>
</dbReference>
<evidence type="ECO:0000259" key="1">
    <source>
        <dbReference type="PROSITE" id="PS51480"/>
    </source>
</evidence>
<dbReference type="PANTHER" id="PTHR33434">
    <property type="entry name" value="DEGV DOMAIN-CONTAINING PROTEIN DR_1986-RELATED"/>
    <property type="match status" value="1"/>
</dbReference>
<dbReference type="InterPro" id="IPR050270">
    <property type="entry name" value="DegV_domain_contain"/>
</dbReference>
<dbReference type="InterPro" id="IPR048394">
    <property type="entry name" value="FakA-like_M"/>
</dbReference>
<evidence type="ECO:0000313" key="2">
    <source>
        <dbReference type="EMBL" id="QEC48655.1"/>
    </source>
</evidence>
<dbReference type="PROSITE" id="PS51480">
    <property type="entry name" value="DHAL"/>
    <property type="match status" value="1"/>
</dbReference>
<dbReference type="GO" id="GO:0006071">
    <property type="term" value="P:glycerol metabolic process"/>
    <property type="evidence" value="ECO:0007669"/>
    <property type="project" value="InterPro"/>
</dbReference>
<feature type="domain" description="DhaL" evidence="1">
    <location>
        <begin position="7"/>
        <end position="226"/>
    </location>
</feature>
<dbReference type="NCBIfam" id="TIGR03599">
    <property type="entry name" value="YloV"/>
    <property type="match status" value="1"/>
</dbReference>
<dbReference type="RefSeq" id="WP_146920438.1">
    <property type="nucleotide sequence ID" value="NZ_CP042430.1"/>
</dbReference>
<dbReference type="PANTHER" id="PTHR33434:SF4">
    <property type="entry name" value="PHOSPHATASE PROTEIN"/>
    <property type="match status" value="1"/>
</dbReference>
<dbReference type="OrthoDB" id="9760324at2"/>
<organism evidence="2 3">
    <name type="scientific">Baekduia soli</name>
    <dbReference type="NCBI Taxonomy" id="496014"/>
    <lineage>
        <taxon>Bacteria</taxon>
        <taxon>Bacillati</taxon>
        <taxon>Actinomycetota</taxon>
        <taxon>Thermoleophilia</taxon>
        <taxon>Solirubrobacterales</taxon>
        <taxon>Baekduiaceae</taxon>
        <taxon>Baekduia</taxon>
    </lineage>
</organism>
<dbReference type="Gene3D" id="1.25.40.340">
    <property type="match status" value="1"/>
</dbReference>
<sequence length="560" mass="58285">MSDPSLVRFRVAIQGALAHLESRRQEINDLNVFPVADGDTGDNMALTLRAVLAELDHLADGEERSIDEIGRDEIVEAVARAALLGARGNSGVILSQLIRGAAEELISRPGELVDPVLVGAAFARAAQRAYASVREPVEGTMLTVMRDMATSIAHDVAHLPDEQRRLGADADPARQNALIADALERAIAAGEASVKRGPELLPVLREAGVVDAGGYGVTIVLAGVVAALRGTEAPALEHHAPARMSQPEHASSTYRYCTNFAVTGRDLDPPAGFADRLEAIGDSVLVVGDARTLKVHVHTDDPEQATGVFAGVGEVSHLDVADMRAQVVERQARLAPVAGPSDGSADAHGPVPTCGVLAVTTGAGLAVLFESLGAWVLDGGRTMNPSTMEILAGIHDTRATEVVVLPNSPNIFMAAERAAELSEKTVRVVPSRSQQAGLAAAIALQPSRDAQANADAMIAALVAVRTGGVAPAARPDPEGRFVVGDAVGYVGDTLVAWGDPRATLQEVLSRLADGAEIVTCIEGEDAPLDGEAVSALAPADVELELSDGGQPSWWWLVSAE</sequence>
<dbReference type="SMART" id="SM01121">
    <property type="entry name" value="Dak1_2"/>
    <property type="match status" value="1"/>
</dbReference>
<dbReference type="KEGG" id="bsol:FSW04_14450"/>
<dbReference type="SMART" id="SM01120">
    <property type="entry name" value="Dak2"/>
    <property type="match status" value="1"/>
</dbReference>
<dbReference type="InterPro" id="IPR019986">
    <property type="entry name" value="YloV-like"/>
</dbReference>
<protein>
    <submittedName>
        <fullName evidence="2">DAK2 domain-containing protein</fullName>
    </submittedName>
</protein>
<dbReference type="AlphaFoldDB" id="A0A5B8U6W5"/>
<dbReference type="Proteomes" id="UP000321805">
    <property type="component" value="Chromosome"/>
</dbReference>
<accession>A0A5B8U6W5</accession>
<proteinExistence type="predicted"/>
<dbReference type="SUPFAM" id="SSF101473">
    <property type="entry name" value="DhaL-like"/>
    <property type="match status" value="1"/>
</dbReference>
<name>A0A5B8U6W5_9ACTN</name>
<reference evidence="2 3" key="1">
    <citation type="journal article" date="2018" name="J. Microbiol.">
        <title>Baekduia soli gen. nov., sp. nov., a novel bacterium isolated from the soil of Baekdu Mountain and proposal of a novel family name, Baekduiaceae fam. nov.</title>
        <authorList>
            <person name="An D.S."/>
            <person name="Siddiqi M.Z."/>
            <person name="Kim K.H."/>
            <person name="Yu H.S."/>
            <person name="Im W.T."/>
        </authorList>
    </citation>
    <scope>NUCLEOTIDE SEQUENCE [LARGE SCALE GENOMIC DNA]</scope>
    <source>
        <strain evidence="2 3">BR7-21</strain>
    </source>
</reference>
<dbReference type="Pfam" id="PF21645">
    <property type="entry name" value="FakA-like_M"/>
    <property type="match status" value="1"/>
</dbReference>
<dbReference type="InterPro" id="IPR036117">
    <property type="entry name" value="DhaL_dom_sf"/>
</dbReference>
<keyword evidence="3" id="KW-1185">Reference proteome</keyword>
<gene>
    <name evidence="2" type="ORF">FSW04_14450</name>
</gene>
<dbReference type="EMBL" id="CP042430">
    <property type="protein sequence ID" value="QEC48655.1"/>
    <property type="molecule type" value="Genomic_DNA"/>
</dbReference>
<dbReference type="Pfam" id="PF13684">
    <property type="entry name" value="FakA-like_C"/>
    <property type="match status" value="1"/>
</dbReference>
<dbReference type="InterPro" id="IPR004007">
    <property type="entry name" value="DhaL_dom"/>
</dbReference>
<evidence type="ECO:0000313" key="3">
    <source>
        <dbReference type="Proteomes" id="UP000321805"/>
    </source>
</evidence>